<dbReference type="InterPro" id="IPR037503">
    <property type="entry name" value="Fcf1_PIN"/>
</dbReference>
<dbReference type="SMART" id="SM00670">
    <property type="entry name" value="PINc"/>
    <property type="match status" value="1"/>
</dbReference>
<keyword evidence="3" id="KW-0698">rRNA processing</keyword>
<evidence type="ECO:0000259" key="7">
    <source>
        <dbReference type="SMART" id="SM00670"/>
    </source>
</evidence>
<dbReference type="InterPro" id="IPR002716">
    <property type="entry name" value="PIN_dom"/>
</dbReference>
<proteinExistence type="inferred from homology"/>
<reference evidence="8" key="2">
    <citation type="journal article" date="2023" name="Microbiol Resour">
        <title>Decontamination and Annotation of the Draft Genome Sequence of the Oomycete Lagenidium giganteum ARSEF 373.</title>
        <authorList>
            <person name="Morgan W.R."/>
            <person name="Tartar A."/>
        </authorList>
    </citation>
    <scope>NUCLEOTIDE SEQUENCE</scope>
    <source>
        <strain evidence="8">ARSEF 373</strain>
    </source>
</reference>
<dbReference type="Gene3D" id="3.40.50.1010">
    <property type="entry name" value="5'-nuclease"/>
    <property type="match status" value="1"/>
</dbReference>
<dbReference type="Proteomes" id="UP001146120">
    <property type="component" value="Unassembled WGS sequence"/>
</dbReference>
<dbReference type="Pfam" id="PF04900">
    <property type="entry name" value="Fcf1"/>
    <property type="match status" value="1"/>
</dbReference>
<dbReference type="GO" id="GO:0006364">
    <property type="term" value="P:rRNA processing"/>
    <property type="evidence" value="ECO:0007669"/>
    <property type="project" value="UniProtKB-KW"/>
</dbReference>
<comment type="similarity">
    <text evidence="5">Belongs to the UTP23/FCF1 family. FCF1 subfamily.</text>
</comment>
<dbReference type="FunFam" id="3.40.50.1010:FF:000114">
    <property type="entry name" value="rRNA-processing protein FCF1"/>
    <property type="match status" value="1"/>
</dbReference>
<sequence>MGKDKKTRKFAAVKRMISPKDMRINSVKKKVAVANEQKKKEAAPKQIDQIPANLFFKFNTDLGPPYNVLVDTNFINFSIKNKLELVSAMMDCLLAKCTPCITDCVMAELEKLGHKYRVALRLAKDPRFERLPCTHKGTYADDCLVQRVQQHRCYLVATCDRDLKRRIRKVPGVPIMYIANRKYVVERMPEANAAKPKPMPDTANAGQDAPLPNAFKRYGDERQQLLEQYLTETDVLPSLQAFVRRLARRFQAKREIVANPYPALLLHVRRLELSRSLSLRLKKRASDAMEKTELNPLPDASLRVSCVRGGPVVYGPNAVMATMTVAAWHRAMDDLPRVTPPAWLQERDALDEGCRVETFVLCVGLQSMLSNAASVSTGSIHSEHHVFVTSDQVEKAMVVFGRHLIKQMHETSVAPANSSWRLLVPVEIDCHGTIWPLERVQENRNGFLNAVKLALVANGSFAMTIVVDDSAASGALRKHVQRFFLHVTADAGSPTKQPQPSKAKAKTKNVSFMQSSVLAEATDAYFFLSENGAVRCLQRRQEMAVTTAATPPQPQPTTKHVKGTNASATAQQQQVQQQQAALTAKLKSLSGVGARELEELLLGALIEKSASPAEAMAELVVLADTSVLVFLHLADLLEVALQVVNANGKLDQATVLALQSHLNGVGRRIRQVIDAHNPLCSQLLGLEDFVLQRFLAATTQLEVAAGATGASEHKRALERFVRGLELVIHILVAMSRSIAIDYLVLRQPKTLDDTLMVDPSESDLLSMVDVPLALEQVVGERRFPPAIVAEALFAQFLVDSCVDVALEDAVVTALSFRLPPNPFIDIARTIRMFAVRQLVWTAPLVPDTQTFPTNKLQVMDKNEGFAISSDRDVQLSSANASLLTWLDVDRVELLHRWLHEAQLPRVEPYAPSRSSYTVQTRSCLLFFHPVLIFRGRQPEGSAHDAVHMMEHMLVDGRDLAQALQYFSEAVLQDVARICRPGNVRPPWSLLGRPVAVLVDENGALVPTPLDVGRLDASAQLMQDATKAKQTLQLQLSIVRGEMGLFVTKTYTFHFRATPAGGSSAITRFLSPTQQQRVRQFGVFFALDGVGRCLDAAVDPPVPQQLWAPWARDAIAQQDLLLQFELDLVRVEGDRSILSIQAQRLLGHSALPLLLQLVSRFYN</sequence>
<dbReference type="InterPro" id="IPR029060">
    <property type="entry name" value="PIN-like_dom_sf"/>
</dbReference>
<name>A0AAV2ZFT8_9STRA</name>
<reference evidence="8" key="1">
    <citation type="submission" date="2022-11" db="EMBL/GenBank/DDBJ databases">
        <authorList>
            <person name="Morgan W.R."/>
            <person name="Tartar A."/>
        </authorList>
    </citation>
    <scope>NUCLEOTIDE SEQUENCE</scope>
    <source>
        <strain evidence="8">ARSEF 373</strain>
    </source>
</reference>
<comment type="caution">
    <text evidence="8">The sequence shown here is derived from an EMBL/GenBank/DDBJ whole genome shotgun (WGS) entry which is preliminary data.</text>
</comment>
<keyword evidence="4" id="KW-0539">Nucleus</keyword>
<feature type="domain" description="PIN" evidence="7">
    <location>
        <begin position="66"/>
        <end position="165"/>
    </location>
</feature>
<dbReference type="CDD" id="cd09864">
    <property type="entry name" value="PIN_Fcf1-like"/>
    <property type="match status" value="1"/>
</dbReference>
<keyword evidence="2" id="KW-0690">Ribosome biogenesis</keyword>
<dbReference type="AlphaFoldDB" id="A0AAV2ZFT8"/>
<dbReference type="PANTHER" id="PTHR12416">
    <property type="entry name" value="RRNA-PROCESSING PROTEIN UTP23 HOMOLOG"/>
    <property type="match status" value="1"/>
</dbReference>
<evidence type="ECO:0000256" key="2">
    <source>
        <dbReference type="ARBA" id="ARBA00022517"/>
    </source>
</evidence>
<evidence type="ECO:0000313" key="8">
    <source>
        <dbReference type="EMBL" id="DBA04644.1"/>
    </source>
</evidence>
<dbReference type="GO" id="GO:0032040">
    <property type="term" value="C:small-subunit processome"/>
    <property type="evidence" value="ECO:0007669"/>
    <property type="project" value="InterPro"/>
</dbReference>
<feature type="region of interest" description="Disordered" evidence="6">
    <location>
        <begin position="546"/>
        <end position="572"/>
    </location>
</feature>
<evidence type="ECO:0000256" key="1">
    <source>
        <dbReference type="ARBA" id="ARBA00004604"/>
    </source>
</evidence>
<evidence type="ECO:0000256" key="3">
    <source>
        <dbReference type="ARBA" id="ARBA00022552"/>
    </source>
</evidence>
<dbReference type="EMBL" id="DAKRPA010000006">
    <property type="protein sequence ID" value="DBA04644.1"/>
    <property type="molecule type" value="Genomic_DNA"/>
</dbReference>
<keyword evidence="9" id="KW-1185">Reference proteome</keyword>
<comment type="subcellular location">
    <subcellularLocation>
        <location evidence="1">Nucleus</location>
        <location evidence="1">Nucleolus</location>
    </subcellularLocation>
</comment>
<protein>
    <recommendedName>
        <fullName evidence="7">PIN domain-containing protein</fullName>
    </recommendedName>
</protein>
<dbReference type="InterPro" id="IPR006984">
    <property type="entry name" value="Fcf1/UTP23"/>
</dbReference>
<evidence type="ECO:0000256" key="4">
    <source>
        <dbReference type="ARBA" id="ARBA00023242"/>
    </source>
</evidence>
<dbReference type="SUPFAM" id="SSF88723">
    <property type="entry name" value="PIN domain-like"/>
    <property type="match status" value="1"/>
</dbReference>
<accession>A0AAV2ZFT8</accession>
<evidence type="ECO:0000256" key="6">
    <source>
        <dbReference type="SAM" id="MobiDB-lite"/>
    </source>
</evidence>
<gene>
    <name evidence="8" type="ORF">N0F65_012227</name>
</gene>
<evidence type="ECO:0000256" key="5">
    <source>
        <dbReference type="ARBA" id="ARBA00024026"/>
    </source>
</evidence>
<evidence type="ECO:0000313" key="9">
    <source>
        <dbReference type="Proteomes" id="UP001146120"/>
    </source>
</evidence>
<organism evidence="8 9">
    <name type="scientific">Lagenidium giganteum</name>
    <dbReference type="NCBI Taxonomy" id="4803"/>
    <lineage>
        <taxon>Eukaryota</taxon>
        <taxon>Sar</taxon>
        <taxon>Stramenopiles</taxon>
        <taxon>Oomycota</taxon>
        <taxon>Peronosporomycetes</taxon>
        <taxon>Pythiales</taxon>
        <taxon>Pythiaceae</taxon>
    </lineage>
</organism>